<accession>A0ABV9AHR1</accession>
<gene>
    <name evidence="1" type="ORF">ACFPIH_03520</name>
</gene>
<evidence type="ECO:0000313" key="2">
    <source>
        <dbReference type="Proteomes" id="UP001595839"/>
    </source>
</evidence>
<dbReference type="RefSeq" id="WP_381168043.1">
    <property type="nucleotide sequence ID" value="NZ_JBHSFK010000002.1"/>
</dbReference>
<reference evidence="2" key="1">
    <citation type="journal article" date="2019" name="Int. J. Syst. Evol. Microbiol.">
        <title>The Global Catalogue of Microorganisms (GCM) 10K type strain sequencing project: providing services to taxonomists for standard genome sequencing and annotation.</title>
        <authorList>
            <consortium name="The Broad Institute Genomics Platform"/>
            <consortium name="The Broad Institute Genome Sequencing Center for Infectious Disease"/>
            <person name="Wu L."/>
            <person name="Ma J."/>
        </authorList>
    </citation>
    <scope>NUCLEOTIDE SEQUENCE [LARGE SCALE GENOMIC DNA]</scope>
    <source>
        <strain evidence="2">CGMCC 4.7177</strain>
    </source>
</reference>
<name>A0ABV9AHR1_9ACTN</name>
<sequence length="150" mass="16273">MAERMLGIYAEMVDAEELGWTEDSLAEIWKVVAAESDSDACAEALEVIEEEAASEEDCDLGIPFYTERIIALSGERAVVYRLGEQLPPPGPLLSRESVADAEFFEVLRRAGLSVDAPVVPRAVVSELRRASRDVGEEYGLAALDVISVDG</sequence>
<organism evidence="1 2">
    <name type="scientific">Streptomyces vulcanius</name>
    <dbReference type="NCBI Taxonomy" id="1441876"/>
    <lineage>
        <taxon>Bacteria</taxon>
        <taxon>Bacillati</taxon>
        <taxon>Actinomycetota</taxon>
        <taxon>Actinomycetes</taxon>
        <taxon>Kitasatosporales</taxon>
        <taxon>Streptomycetaceae</taxon>
        <taxon>Streptomyces</taxon>
    </lineage>
</organism>
<proteinExistence type="predicted"/>
<protein>
    <submittedName>
        <fullName evidence="1">Uncharacterized protein</fullName>
    </submittedName>
</protein>
<comment type="caution">
    <text evidence="1">The sequence shown here is derived from an EMBL/GenBank/DDBJ whole genome shotgun (WGS) entry which is preliminary data.</text>
</comment>
<evidence type="ECO:0000313" key="1">
    <source>
        <dbReference type="EMBL" id="MFC4498601.1"/>
    </source>
</evidence>
<dbReference type="EMBL" id="JBHSFK010000002">
    <property type="protein sequence ID" value="MFC4498601.1"/>
    <property type="molecule type" value="Genomic_DNA"/>
</dbReference>
<keyword evidence="2" id="KW-1185">Reference proteome</keyword>
<dbReference type="Proteomes" id="UP001595839">
    <property type="component" value="Unassembled WGS sequence"/>
</dbReference>